<gene>
    <name evidence="4" type="primary">polC_1</name>
    <name evidence="4" type="ORF">ERS852420_00119</name>
</gene>
<evidence type="ECO:0000256" key="2">
    <source>
        <dbReference type="SAM" id="Phobius"/>
    </source>
</evidence>
<evidence type="ECO:0000313" key="5">
    <source>
        <dbReference type="Proteomes" id="UP000095495"/>
    </source>
</evidence>
<dbReference type="FunFam" id="3.30.420.10:FF:000045">
    <property type="entry name" value="3'-5' exonuclease DinG"/>
    <property type="match status" value="1"/>
</dbReference>
<feature type="transmembrane region" description="Helical" evidence="2">
    <location>
        <begin position="18"/>
        <end position="34"/>
    </location>
</feature>
<dbReference type="GO" id="GO:0045004">
    <property type="term" value="P:DNA replication proofreading"/>
    <property type="evidence" value="ECO:0007669"/>
    <property type="project" value="TreeGrafter"/>
</dbReference>
<keyword evidence="1" id="KW-0269">Exonuclease</keyword>
<protein>
    <submittedName>
        <fullName evidence="4">DNA polymerase III polC-type</fullName>
        <ecNumber evidence="4">2.7.7.7</ecNumber>
    </submittedName>
</protein>
<dbReference type="GO" id="GO:0005829">
    <property type="term" value="C:cytosol"/>
    <property type="evidence" value="ECO:0007669"/>
    <property type="project" value="TreeGrafter"/>
</dbReference>
<dbReference type="Proteomes" id="UP000095495">
    <property type="component" value="Unassembled WGS sequence"/>
</dbReference>
<dbReference type="PANTHER" id="PTHR30231">
    <property type="entry name" value="DNA POLYMERASE III SUBUNIT EPSILON"/>
    <property type="match status" value="1"/>
</dbReference>
<dbReference type="PANTHER" id="PTHR30231:SF41">
    <property type="entry name" value="DNA POLYMERASE III SUBUNIT EPSILON"/>
    <property type="match status" value="1"/>
</dbReference>
<dbReference type="GO" id="GO:0003887">
    <property type="term" value="F:DNA-directed DNA polymerase activity"/>
    <property type="evidence" value="ECO:0007669"/>
    <property type="project" value="UniProtKB-EC"/>
</dbReference>
<dbReference type="AlphaFoldDB" id="A0A173QXH9"/>
<keyword evidence="2" id="KW-0812">Transmembrane</keyword>
<evidence type="ECO:0000313" key="4">
    <source>
        <dbReference type="EMBL" id="CUM70384.1"/>
    </source>
</evidence>
<evidence type="ECO:0000256" key="1">
    <source>
        <dbReference type="ARBA" id="ARBA00022839"/>
    </source>
</evidence>
<dbReference type="CDD" id="cd06127">
    <property type="entry name" value="DEDDh"/>
    <property type="match status" value="1"/>
</dbReference>
<dbReference type="InterPro" id="IPR013520">
    <property type="entry name" value="Ribonucl_H"/>
</dbReference>
<dbReference type="Gene3D" id="3.30.420.10">
    <property type="entry name" value="Ribonuclease H-like superfamily/Ribonuclease H"/>
    <property type="match status" value="1"/>
</dbReference>
<dbReference type="InterPro" id="IPR006054">
    <property type="entry name" value="DnaQ"/>
</dbReference>
<dbReference type="NCBIfam" id="TIGR00573">
    <property type="entry name" value="dnaq"/>
    <property type="match status" value="1"/>
</dbReference>
<keyword evidence="1" id="KW-0540">Nuclease</keyword>
<dbReference type="InterPro" id="IPR036397">
    <property type="entry name" value="RNaseH_sf"/>
</dbReference>
<proteinExistence type="predicted"/>
<keyword evidence="2" id="KW-0472">Membrane</keyword>
<accession>A0A173QXH9</accession>
<dbReference type="SUPFAM" id="SSF53098">
    <property type="entry name" value="Ribonuclease H-like"/>
    <property type="match status" value="1"/>
</dbReference>
<dbReference type="EMBL" id="CYXV01000001">
    <property type="protein sequence ID" value="CUM70384.1"/>
    <property type="molecule type" value="Genomic_DNA"/>
</dbReference>
<dbReference type="SMART" id="SM00479">
    <property type="entry name" value="EXOIII"/>
    <property type="match status" value="1"/>
</dbReference>
<reference evidence="4 5" key="1">
    <citation type="submission" date="2015-09" db="EMBL/GenBank/DDBJ databases">
        <authorList>
            <consortium name="Pathogen Informatics"/>
        </authorList>
    </citation>
    <scope>NUCLEOTIDE SEQUENCE [LARGE SCALE GENOMIC DNA]</scope>
    <source>
        <strain evidence="4 5">2789STDY5608863</strain>
    </source>
</reference>
<keyword evidence="1" id="KW-0378">Hydrolase</keyword>
<dbReference type="InterPro" id="IPR012337">
    <property type="entry name" value="RNaseH-like_sf"/>
</dbReference>
<feature type="domain" description="Exonuclease" evidence="3">
    <location>
        <begin position="44"/>
        <end position="209"/>
    </location>
</feature>
<name>A0A173QXH9_9FIRM</name>
<organism evidence="4 5">
    <name type="scientific">Roseburia faecis</name>
    <dbReference type="NCBI Taxonomy" id="301302"/>
    <lineage>
        <taxon>Bacteria</taxon>
        <taxon>Bacillati</taxon>
        <taxon>Bacillota</taxon>
        <taxon>Clostridia</taxon>
        <taxon>Lachnospirales</taxon>
        <taxon>Lachnospiraceae</taxon>
        <taxon>Roseburia</taxon>
    </lineage>
</organism>
<dbReference type="GO" id="GO:0008408">
    <property type="term" value="F:3'-5' exonuclease activity"/>
    <property type="evidence" value="ECO:0007669"/>
    <property type="project" value="TreeGrafter"/>
</dbReference>
<dbReference type="EC" id="2.7.7.7" evidence="4"/>
<keyword evidence="4" id="KW-0548">Nucleotidyltransferase</keyword>
<keyword evidence="2" id="KW-1133">Transmembrane helix</keyword>
<dbReference type="GO" id="GO:0003677">
    <property type="term" value="F:DNA binding"/>
    <property type="evidence" value="ECO:0007669"/>
    <property type="project" value="InterPro"/>
</dbReference>
<dbReference type="Pfam" id="PF00929">
    <property type="entry name" value="RNase_T"/>
    <property type="match status" value="1"/>
</dbReference>
<sequence>MYYLEEFYKERYCGRKPAIFWLVFFSYMCIINMYESVRQVHKMDYTVLDLEMTGLAPKRDKVIEIGAVRVRNGEIADTYGTLVRPGMSIPETVVQLTGITDEMAALGKEENVAMQELLQFIGDDILVGHNLIFDYSFLKQWAVNQKIPLELSACDTLRIARALLPGAQSKKLESLCEYFQIEREHAHRALDDAVETYKVFENLKSIEGASMELFVPKPLVYKAKRQTPATEHQKERLRELMEQYGRKDSISWETLTRSEASRLQDKIRAGNF</sequence>
<evidence type="ECO:0000259" key="3">
    <source>
        <dbReference type="SMART" id="SM00479"/>
    </source>
</evidence>
<keyword evidence="4" id="KW-0808">Transferase</keyword>